<gene>
    <name evidence="2" type="ORF">MA04_01260</name>
</gene>
<dbReference type="Pfam" id="PF03572">
    <property type="entry name" value="Peptidase_S41"/>
    <property type="match status" value="1"/>
</dbReference>
<dbReference type="Gene3D" id="3.90.226.10">
    <property type="entry name" value="2-enoyl-CoA Hydratase, Chain A, domain 1"/>
    <property type="match status" value="1"/>
</dbReference>
<keyword evidence="3" id="KW-1185">Reference proteome</keyword>
<feature type="domain" description="Tail specific protease" evidence="1">
    <location>
        <begin position="261"/>
        <end position="410"/>
    </location>
</feature>
<dbReference type="SUPFAM" id="SSF52096">
    <property type="entry name" value="ClpP/crotonase"/>
    <property type="match status" value="1"/>
</dbReference>
<evidence type="ECO:0000313" key="2">
    <source>
        <dbReference type="EMBL" id="MCU5781960.1"/>
    </source>
</evidence>
<organism evidence="2 3">
    <name type="scientific">Alloalcanivorax balearicus MACL04</name>
    <dbReference type="NCBI Taxonomy" id="1177182"/>
    <lineage>
        <taxon>Bacteria</taxon>
        <taxon>Pseudomonadati</taxon>
        <taxon>Pseudomonadota</taxon>
        <taxon>Gammaproteobacteria</taxon>
        <taxon>Oceanospirillales</taxon>
        <taxon>Alcanivoracaceae</taxon>
        <taxon>Alloalcanivorax</taxon>
    </lineage>
</organism>
<proteinExistence type="predicted"/>
<dbReference type="EMBL" id="ARXS01000005">
    <property type="protein sequence ID" value="MCU5781960.1"/>
    <property type="molecule type" value="Genomic_DNA"/>
</dbReference>
<protein>
    <submittedName>
        <fullName evidence="2">Peptidase family S41B family protein</fullName>
    </submittedName>
</protein>
<evidence type="ECO:0000259" key="1">
    <source>
        <dbReference type="Pfam" id="PF03572"/>
    </source>
</evidence>
<accession>A0ABT2QWR0</accession>
<dbReference type="Gene3D" id="2.30.42.10">
    <property type="match status" value="1"/>
</dbReference>
<sequence>MGRPGARIQHDNKEITMEGFRHATLLSALVLLSACGGGGGGGSSSPATTWQAGQFADAGQFANQCLRPRSGNQYPDVAGLVLDENNWLRAWSHETYLWYDEILDRNPGNHDNPLAYFDLLKTEAITASGTPKDQFHFTIPSDEWNAQSQSGVALGYGMQWVIVDPSLPRDVRVAYHDQQDRPDLPPRGARLLSVDGVSMEWSNDVDTLNAGLFPTQEDEQHKFEFKYPDDSRHIITLAAEAITSEPVQKVQVLTSAGGKRVGYMLFNDHIATAEKALLEAVEQLQQGNDIDELVLDLRYNGGGYLALASQLSYMIAGPARTAGQAFEISRFNDQHPQINPVTDQPLTPTPFYNATLGFSVPASEPLPNLNLSRVFVLTGATTCSASESIINGLRGVDVEVIQIGDRTCGKPYGFYPTDNCGTTYFTIQFQGVNAKGFGDYPDGFVPGADDGQAGVQGCQVADDYDHDLGNIDEARLATALHYIDNGYCPSTVSRHALGRSLTAPPIDDGRVHKALWRENRIMTPTR</sequence>
<dbReference type="InterPro" id="IPR036034">
    <property type="entry name" value="PDZ_sf"/>
</dbReference>
<dbReference type="InterPro" id="IPR005151">
    <property type="entry name" value="Tail-specific_protease"/>
</dbReference>
<dbReference type="InterPro" id="IPR029045">
    <property type="entry name" value="ClpP/crotonase-like_dom_sf"/>
</dbReference>
<name>A0ABT2QWR0_9GAMM</name>
<evidence type="ECO:0000313" key="3">
    <source>
        <dbReference type="Proteomes" id="UP001064106"/>
    </source>
</evidence>
<dbReference type="Proteomes" id="UP001064106">
    <property type="component" value="Unassembled WGS sequence"/>
</dbReference>
<dbReference type="PANTHER" id="PTHR32060">
    <property type="entry name" value="TAIL-SPECIFIC PROTEASE"/>
    <property type="match status" value="1"/>
</dbReference>
<dbReference type="CDD" id="cd07561">
    <property type="entry name" value="Peptidase_S41_CPP_like"/>
    <property type="match status" value="1"/>
</dbReference>
<comment type="caution">
    <text evidence="2">The sequence shown here is derived from an EMBL/GenBank/DDBJ whole genome shotgun (WGS) entry which is preliminary data.</text>
</comment>
<reference evidence="2" key="1">
    <citation type="submission" date="2012-09" db="EMBL/GenBank/DDBJ databases">
        <title>Genome Sequence of alkane-degrading Bacterium Alcanivorax balearicus MACL04.</title>
        <authorList>
            <person name="Lai Q."/>
            <person name="Shao Z."/>
        </authorList>
    </citation>
    <scope>NUCLEOTIDE SEQUENCE</scope>
    <source>
        <strain evidence="2">MACL04</strain>
    </source>
</reference>
<dbReference type="PANTHER" id="PTHR32060:SF30">
    <property type="entry name" value="CARBOXY-TERMINAL PROCESSING PROTEASE CTPA"/>
    <property type="match status" value="1"/>
</dbReference>
<dbReference type="PROSITE" id="PS51257">
    <property type="entry name" value="PROKAR_LIPOPROTEIN"/>
    <property type="match status" value="1"/>
</dbReference>
<dbReference type="Gene3D" id="3.30.750.170">
    <property type="match status" value="1"/>
</dbReference>